<keyword evidence="2" id="KW-1185">Reference proteome</keyword>
<reference evidence="1 2" key="1">
    <citation type="journal article" date="2019" name="bioRxiv">
        <title>Bacteria contribute to plant secondary compound degradation in a generalist herbivore system.</title>
        <authorList>
            <person name="Francoeur C.B."/>
            <person name="Khadempour L."/>
            <person name="Moreira-Soto R.D."/>
            <person name="Gotting K."/>
            <person name="Book A.J."/>
            <person name="Pinto-Tomas A.A."/>
            <person name="Keefover-Ring K."/>
            <person name="Currie C.R."/>
        </authorList>
    </citation>
    <scope>NUCLEOTIDE SEQUENCE [LARGE SCALE GENOMIC DNA]</scope>
    <source>
        <strain evidence="1">Al-1710</strain>
    </source>
</reference>
<dbReference type="Pfam" id="PF09952">
    <property type="entry name" value="AbiEi_2"/>
    <property type="match status" value="1"/>
</dbReference>
<proteinExistence type="predicted"/>
<protein>
    <submittedName>
        <fullName evidence="1">Uncharacterized protein</fullName>
    </submittedName>
</protein>
<comment type="caution">
    <text evidence="1">The sequence shown here is derived from an EMBL/GenBank/DDBJ whole genome shotgun (WGS) entry which is preliminary data.</text>
</comment>
<gene>
    <name evidence="1" type="ORF">F3J37_21100</name>
</gene>
<dbReference type="EMBL" id="VWXC01000019">
    <property type="protein sequence ID" value="NIG21178.1"/>
    <property type="molecule type" value="Genomic_DNA"/>
</dbReference>
<accession>A0ABX0RVQ6</accession>
<name>A0ABX0RVQ6_9GAMM</name>
<dbReference type="Proteomes" id="UP001515780">
    <property type="component" value="Unassembled WGS sequence"/>
</dbReference>
<dbReference type="InterPro" id="IPR019238">
    <property type="entry name" value="AbiEi_2"/>
</dbReference>
<evidence type="ECO:0000313" key="2">
    <source>
        <dbReference type="Proteomes" id="UP001515780"/>
    </source>
</evidence>
<organism evidence="1 2">
    <name type="scientific">Candidatus Pantoea communis</name>
    <dbReference type="NCBI Taxonomy" id="2608354"/>
    <lineage>
        <taxon>Bacteria</taxon>
        <taxon>Pseudomonadati</taxon>
        <taxon>Pseudomonadota</taxon>
        <taxon>Gammaproteobacteria</taxon>
        <taxon>Enterobacterales</taxon>
        <taxon>Erwiniaceae</taxon>
        <taxon>Pantoea</taxon>
    </lineage>
</organism>
<sequence>MKAEMLLSKAIENLPYGLSAEYESEELTGDSDGLLTIVTPQGEKLTFATEIKQIFRISTLGAIRRMSDEAAKYPLLLICNQLSEGMSEYCSQNGINYIDIAGNMQISVPGLYMHVAGKQAEKAIASAGSLPEGVMKLLFVLLSEPDLLNKPYRKLAELSGISLGMVSKGFELLEQRRHYRKAQSGRRLIEPEALCTLWIKEYARALKPRLDQLVVAAPESWAHLTLAEGEYKGGELAAAALTDNYLIPGSGIIYTPHSLLQRRKELNLKPVPEAGLQLIRCFWGSFILNEKAKAMLCLADMLDVHDDRTLEVARIINDNYLELSEAALFSY</sequence>
<evidence type="ECO:0000313" key="1">
    <source>
        <dbReference type="EMBL" id="NIG21178.1"/>
    </source>
</evidence>
<dbReference type="RefSeq" id="WP_166935513.1">
    <property type="nucleotide sequence ID" value="NZ_VWXC01000019.1"/>
</dbReference>